<keyword evidence="3" id="KW-1185">Reference proteome</keyword>
<protein>
    <submittedName>
        <fullName evidence="2">Uncharacterized protein</fullName>
    </submittedName>
</protein>
<dbReference type="AlphaFoldDB" id="A0A9N7YKF3"/>
<evidence type="ECO:0000313" key="3">
    <source>
        <dbReference type="Proteomes" id="UP001153269"/>
    </source>
</evidence>
<name>A0A9N7YKF3_PLEPL</name>
<comment type="caution">
    <text evidence="2">The sequence shown here is derived from an EMBL/GenBank/DDBJ whole genome shotgun (WGS) entry which is preliminary data.</text>
</comment>
<sequence>MRETDAGGTTDGHCDSGRWEIRDNGVGTDREAYRRNGLQGVRTYGWQTETIRTNERCLSAPRSRCIQTHARSQDEIAMNGVECQGRARVGQRSADDGKTLDRRIVDQGNRLIATDA</sequence>
<dbReference type="EMBL" id="CADEAL010001099">
    <property type="protein sequence ID" value="CAB1428898.1"/>
    <property type="molecule type" value="Genomic_DNA"/>
</dbReference>
<gene>
    <name evidence="2" type="ORF">PLEPLA_LOCUS16873</name>
</gene>
<reference evidence="2" key="1">
    <citation type="submission" date="2020-03" db="EMBL/GenBank/DDBJ databases">
        <authorList>
            <person name="Weist P."/>
        </authorList>
    </citation>
    <scope>NUCLEOTIDE SEQUENCE</scope>
</reference>
<feature type="compositionally biased region" description="Basic and acidic residues" evidence="1">
    <location>
        <begin position="12"/>
        <end position="23"/>
    </location>
</feature>
<accession>A0A9N7YKF3</accession>
<proteinExistence type="predicted"/>
<feature type="non-terminal residue" evidence="2">
    <location>
        <position position="116"/>
    </location>
</feature>
<evidence type="ECO:0000313" key="2">
    <source>
        <dbReference type="EMBL" id="CAB1428898.1"/>
    </source>
</evidence>
<feature type="region of interest" description="Disordered" evidence="1">
    <location>
        <begin position="1"/>
        <end position="23"/>
    </location>
</feature>
<organism evidence="2 3">
    <name type="scientific">Pleuronectes platessa</name>
    <name type="common">European plaice</name>
    <dbReference type="NCBI Taxonomy" id="8262"/>
    <lineage>
        <taxon>Eukaryota</taxon>
        <taxon>Metazoa</taxon>
        <taxon>Chordata</taxon>
        <taxon>Craniata</taxon>
        <taxon>Vertebrata</taxon>
        <taxon>Euteleostomi</taxon>
        <taxon>Actinopterygii</taxon>
        <taxon>Neopterygii</taxon>
        <taxon>Teleostei</taxon>
        <taxon>Neoteleostei</taxon>
        <taxon>Acanthomorphata</taxon>
        <taxon>Carangaria</taxon>
        <taxon>Pleuronectiformes</taxon>
        <taxon>Pleuronectoidei</taxon>
        <taxon>Pleuronectidae</taxon>
        <taxon>Pleuronectes</taxon>
    </lineage>
</organism>
<dbReference type="Proteomes" id="UP001153269">
    <property type="component" value="Unassembled WGS sequence"/>
</dbReference>
<evidence type="ECO:0000256" key="1">
    <source>
        <dbReference type="SAM" id="MobiDB-lite"/>
    </source>
</evidence>